<dbReference type="EMBL" id="CACRXK020015840">
    <property type="protein sequence ID" value="CAB4028944.1"/>
    <property type="molecule type" value="Genomic_DNA"/>
</dbReference>
<evidence type="ECO:0000313" key="1">
    <source>
        <dbReference type="EMBL" id="CAB4028944.1"/>
    </source>
</evidence>
<feature type="non-terminal residue" evidence="1">
    <location>
        <position position="405"/>
    </location>
</feature>
<comment type="caution">
    <text evidence="1">The sequence shown here is derived from an EMBL/GenBank/DDBJ whole genome shotgun (WGS) entry which is preliminary data.</text>
</comment>
<gene>
    <name evidence="1" type="ORF">PACLA_8A087299</name>
</gene>
<name>A0A7D9L7H9_PARCT</name>
<dbReference type="InterPro" id="IPR043502">
    <property type="entry name" value="DNA/RNA_pol_sf"/>
</dbReference>
<dbReference type="AlphaFoldDB" id="A0A7D9L7H9"/>
<reference evidence="1" key="1">
    <citation type="submission" date="2020-04" db="EMBL/GenBank/DDBJ databases">
        <authorList>
            <person name="Alioto T."/>
            <person name="Alioto T."/>
            <person name="Gomez Garrido J."/>
        </authorList>
    </citation>
    <scope>NUCLEOTIDE SEQUENCE</scope>
    <source>
        <strain evidence="1">A484AB</strain>
    </source>
</reference>
<dbReference type="Proteomes" id="UP001152795">
    <property type="component" value="Unassembled WGS sequence"/>
</dbReference>
<dbReference type="PROSITE" id="PS50878">
    <property type="entry name" value="RT_POL"/>
    <property type="match status" value="1"/>
</dbReference>
<dbReference type="InterPro" id="IPR000477">
    <property type="entry name" value="RT_dom"/>
</dbReference>
<dbReference type="CDD" id="cd01650">
    <property type="entry name" value="RT_nLTR_like"/>
    <property type="match status" value="1"/>
</dbReference>
<proteinExistence type="predicted"/>
<protein>
    <submittedName>
        <fullName evidence="1">Uncharacterized protein</fullName>
    </submittedName>
</protein>
<accession>A0A7D9L7H9</accession>
<evidence type="ECO:0000313" key="2">
    <source>
        <dbReference type="Proteomes" id="UP001152795"/>
    </source>
</evidence>
<organism evidence="1 2">
    <name type="scientific">Paramuricea clavata</name>
    <name type="common">Red gorgonian</name>
    <name type="synonym">Violescent sea-whip</name>
    <dbReference type="NCBI Taxonomy" id="317549"/>
    <lineage>
        <taxon>Eukaryota</taxon>
        <taxon>Metazoa</taxon>
        <taxon>Cnidaria</taxon>
        <taxon>Anthozoa</taxon>
        <taxon>Octocorallia</taxon>
        <taxon>Malacalcyonacea</taxon>
        <taxon>Plexauridae</taxon>
        <taxon>Paramuricea</taxon>
    </lineage>
</organism>
<sequence>MIANARKNYFISVATELNSNPKRFWSLFKYASKKSSLPQRMTLKSSDNDNTTAADDPNSIADLFNTFFASVFHQDQTHPANETTITDENSLTDIELTVDDILPLLHSLNEHKATGPDGISNKILKETAEQIAPSLCLLFNLSLRSVSLPDDWKISNIVPVFKKGKRDHVSNYRPISLLSNISKVLERCVLVKTRDHLLQYVSDNQHGFIPGRSCTTQLVQVLECIGQQLDNGKQTDIIYLDMSKAFDRVRHDVLLDKLQNINIRGNLHSWFSSYLSGRKQRVTVPGGTSSSLAVTSGVPQGSILGPVLFLLYVNDIHDTVIASSVSYFADDTKLFKTINNQTDANLLQNDLNNLSTWSTSSGLNFSELKTNCQTVTRKRSPLIHEYAVNGKPIGRLDEERDLGVR</sequence>
<dbReference type="PANTHER" id="PTHR33332">
    <property type="entry name" value="REVERSE TRANSCRIPTASE DOMAIN-CONTAINING PROTEIN"/>
    <property type="match status" value="1"/>
</dbReference>
<dbReference type="Pfam" id="PF00078">
    <property type="entry name" value="RVT_1"/>
    <property type="match status" value="1"/>
</dbReference>
<keyword evidence="2" id="KW-1185">Reference proteome</keyword>
<dbReference type="OrthoDB" id="416454at2759"/>
<dbReference type="SUPFAM" id="SSF56672">
    <property type="entry name" value="DNA/RNA polymerases"/>
    <property type="match status" value="1"/>
</dbReference>